<dbReference type="AlphaFoldDB" id="A0A1V6UY97"/>
<name>A0A1V6UY97_9EURO</name>
<dbReference type="GO" id="GO:0016491">
    <property type="term" value="F:oxidoreductase activity"/>
    <property type="evidence" value="ECO:0007669"/>
    <property type="project" value="UniProtKB-KW"/>
</dbReference>
<keyword evidence="2" id="KW-0560">Oxidoreductase</keyword>
<dbReference type="Pfam" id="PF00106">
    <property type="entry name" value="adh_short"/>
    <property type="match status" value="1"/>
</dbReference>
<protein>
    <recommendedName>
        <fullName evidence="5">NAD(P)-binding protein</fullName>
    </recommendedName>
</protein>
<dbReference type="PANTHER" id="PTHR43157:SF31">
    <property type="entry name" value="PHOSPHATIDYLINOSITOL-GLYCAN BIOSYNTHESIS CLASS F PROTEIN"/>
    <property type="match status" value="1"/>
</dbReference>
<proteinExistence type="inferred from homology"/>
<comment type="similarity">
    <text evidence="1">Belongs to the short-chain dehydrogenases/reductases (SDR) family.</text>
</comment>
<dbReference type="Gene3D" id="3.40.50.720">
    <property type="entry name" value="NAD(P)-binding Rossmann-like Domain"/>
    <property type="match status" value="1"/>
</dbReference>
<sequence>MAVTFDISPEKEASTLQFFYRQFFVTPPPVSIHDADVNGKTAIVTGANVGLGLETARQLLDLGCNLILAVRDEAKGEIALRDLANGRDLPSDAIRVWQLDLSSYDSITSFVDRARGLKHLDIAVLNAGIYKVFEDFSPAGYEEGVQINYLSNVLLLTSLLPVLQEKKRGNTPGRLVLVSSDTASWCKFAERTSNPLLPAFKKKMPQWDMQERYGVSKLLGQFFLAELAKRVPASAVTVTSANCGMCYGSSIGREGKGYFVGFAFGIISRIIGRTCTVGARTFVHAAARMGDEVHGQYVEDAKLRPMAPIIYKPEGLRIAKLLWEETMHELSFAGVEEIIAGLTQK</sequence>
<evidence type="ECO:0008006" key="5">
    <source>
        <dbReference type="Google" id="ProtNLM"/>
    </source>
</evidence>
<dbReference type="PRINTS" id="PR00081">
    <property type="entry name" value="GDHRDH"/>
</dbReference>
<accession>A0A1V6UY97</accession>
<dbReference type="SUPFAM" id="SSF51735">
    <property type="entry name" value="NAD(P)-binding Rossmann-fold domains"/>
    <property type="match status" value="1"/>
</dbReference>
<comment type="caution">
    <text evidence="3">The sequence shown here is derived from an EMBL/GenBank/DDBJ whole genome shotgun (WGS) entry which is preliminary data.</text>
</comment>
<evidence type="ECO:0000313" key="4">
    <source>
        <dbReference type="Proteomes" id="UP000191500"/>
    </source>
</evidence>
<dbReference type="PANTHER" id="PTHR43157">
    <property type="entry name" value="PHOSPHATIDYLINOSITOL-GLYCAN BIOSYNTHESIS CLASS F PROTEIN-RELATED"/>
    <property type="match status" value="1"/>
</dbReference>
<evidence type="ECO:0000256" key="1">
    <source>
        <dbReference type="ARBA" id="ARBA00006484"/>
    </source>
</evidence>
<dbReference type="InterPro" id="IPR036291">
    <property type="entry name" value="NAD(P)-bd_dom_sf"/>
</dbReference>
<reference evidence="4" key="1">
    <citation type="journal article" date="2017" name="Nat. Microbiol.">
        <title>Global analysis of biosynthetic gene clusters reveals vast potential of secondary metabolite production in Penicillium species.</title>
        <authorList>
            <person name="Nielsen J.C."/>
            <person name="Grijseels S."/>
            <person name="Prigent S."/>
            <person name="Ji B."/>
            <person name="Dainat J."/>
            <person name="Nielsen K.F."/>
            <person name="Frisvad J.C."/>
            <person name="Workman M."/>
            <person name="Nielsen J."/>
        </authorList>
    </citation>
    <scope>NUCLEOTIDE SEQUENCE [LARGE SCALE GENOMIC DNA]</scope>
    <source>
        <strain evidence="4">IBT 31321</strain>
    </source>
</reference>
<organism evidence="3 4">
    <name type="scientific">Penicillium coprophilum</name>
    <dbReference type="NCBI Taxonomy" id="36646"/>
    <lineage>
        <taxon>Eukaryota</taxon>
        <taxon>Fungi</taxon>
        <taxon>Dikarya</taxon>
        <taxon>Ascomycota</taxon>
        <taxon>Pezizomycotina</taxon>
        <taxon>Eurotiomycetes</taxon>
        <taxon>Eurotiomycetidae</taxon>
        <taxon>Eurotiales</taxon>
        <taxon>Aspergillaceae</taxon>
        <taxon>Penicillium</taxon>
    </lineage>
</organism>
<dbReference type="InterPro" id="IPR002347">
    <property type="entry name" value="SDR_fam"/>
</dbReference>
<evidence type="ECO:0000256" key="2">
    <source>
        <dbReference type="ARBA" id="ARBA00023002"/>
    </source>
</evidence>
<evidence type="ECO:0000313" key="3">
    <source>
        <dbReference type="EMBL" id="OQE43366.1"/>
    </source>
</evidence>
<gene>
    <name evidence="3" type="ORF">PENCOP_c003G05457</name>
</gene>
<dbReference type="Proteomes" id="UP000191500">
    <property type="component" value="Unassembled WGS sequence"/>
</dbReference>
<dbReference type="STRING" id="36646.A0A1V6UY97"/>
<dbReference type="EMBL" id="MDDG01000003">
    <property type="protein sequence ID" value="OQE43366.1"/>
    <property type="molecule type" value="Genomic_DNA"/>
</dbReference>
<keyword evidence="4" id="KW-1185">Reference proteome</keyword>